<protein>
    <submittedName>
        <fullName evidence="2">Uncharacterized protein</fullName>
    </submittedName>
</protein>
<accession>A0A5J4YYH6</accession>
<keyword evidence="3" id="KW-1185">Reference proteome</keyword>
<dbReference type="AlphaFoldDB" id="A0A5J4YYH6"/>
<sequence length="311" mass="34037">MGKSRPELWLRSRPPVQAAALFLTIVLVLVCGSHEILTQVVQPWLADCMFASEIRAERLLLLQQEQQGDVQLLFNGSVEQSAGLVDDWQVGGTKPLFDMHAEALRVREETELGRLTTHELSLVLAHVAGLGEPLVACADALSSDELADLGASSKPHAEPRPLVNVFTASAECALSLVRRLDQSEGVLVFLRFWQLKPADQHRVLAEYHERARVLPISGESDGIVLFSVGSDPHVTTSLGSASSGNFPVFEYKQRLKQQSAAKRLGADAVTLALLSCIFALIQFLYTHYFEDTLVSYVSRGGSSSHRANLLP</sequence>
<keyword evidence="1" id="KW-1133">Transmembrane helix</keyword>
<evidence type="ECO:0000313" key="2">
    <source>
        <dbReference type="EMBL" id="KAA8496175.1"/>
    </source>
</evidence>
<keyword evidence="1" id="KW-0812">Transmembrane</keyword>
<evidence type="ECO:0000256" key="1">
    <source>
        <dbReference type="SAM" id="Phobius"/>
    </source>
</evidence>
<comment type="caution">
    <text evidence="2">The sequence shown here is derived from an EMBL/GenBank/DDBJ whole genome shotgun (WGS) entry which is preliminary data.</text>
</comment>
<proteinExistence type="predicted"/>
<name>A0A5J4YYH6_PORPP</name>
<feature type="transmembrane region" description="Helical" evidence="1">
    <location>
        <begin position="16"/>
        <end position="37"/>
    </location>
</feature>
<keyword evidence="1" id="KW-0472">Membrane</keyword>
<reference evidence="3" key="1">
    <citation type="journal article" date="2019" name="Nat. Commun.">
        <title>Expansion of phycobilisome linker gene families in mesophilic red algae.</title>
        <authorList>
            <person name="Lee J."/>
            <person name="Kim D."/>
            <person name="Bhattacharya D."/>
            <person name="Yoon H.S."/>
        </authorList>
    </citation>
    <scope>NUCLEOTIDE SEQUENCE [LARGE SCALE GENOMIC DNA]</scope>
    <source>
        <strain evidence="3">CCMP 1328</strain>
    </source>
</reference>
<organism evidence="2 3">
    <name type="scientific">Porphyridium purpureum</name>
    <name type="common">Red alga</name>
    <name type="synonym">Porphyridium cruentum</name>
    <dbReference type="NCBI Taxonomy" id="35688"/>
    <lineage>
        <taxon>Eukaryota</taxon>
        <taxon>Rhodophyta</taxon>
        <taxon>Bangiophyceae</taxon>
        <taxon>Porphyridiales</taxon>
        <taxon>Porphyridiaceae</taxon>
        <taxon>Porphyridium</taxon>
    </lineage>
</organism>
<dbReference type="Proteomes" id="UP000324585">
    <property type="component" value="Unassembled WGS sequence"/>
</dbReference>
<evidence type="ECO:0000313" key="3">
    <source>
        <dbReference type="Proteomes" id="UP000324585"/>
    </source>
</evidence>
<dbReference type="EMBL" id="VRMN01000003">
    <property type="protein sequence ID" value="KAA8496175.1"/>
    <property type="molecule type" value="Genomic_DNA"/>
</dbReference>
<feature type="transmembrane region" description="Helical" evidence="1">
    <location>
        <begin position="264"/>
        <end position="285"/>
    </location>
</feature>
<gene>
    <name evidence="2" type="ORF">FVE85_2330</name>
</gene>